<name>A0A8T1Q1Z1_CARIL</name>
<reference evidence="3" key="1">
    <citation type="submission" date="2020-12" db="EMBL/GenBank/DDBJ databases">
        <title>WGS assembly of Carya illinoinensis cv. Pawnee.</title>
        <authorList>
            <person name="Platts A."/>
            <person name="Shu S."/>
            <person name="Wright S."/>
            <person name="Barry K."/>
            <person name="Edger P."/>
            <person name="Pires J.C."/>
            <person name="Schmutz J."/>
        </authorList>
    </citation>
    <scope>NUCLEOTIDE SEQUENCE</scope>
    <source>
        <tissue evidence="3">Leaf</tissue>
    </source>
</reference>
<accession>A0A8T1Q1Z1</accession>
<feature type="compositionally biased region" description="Acidic residues" evidence="1">
    <location>
        <begin position="142"/>
        <end position="152"/>
    </location>
</feature>
<evidence type="ECO:0000259" key="2">
    <source>
        <dbReference type="Pfam" id="PF01408"/>
    </source>
</evidence>
<feature type="compositionally biased region" description="Basic and acidic residues" evidence="1">
    <location>
        <begin position="153"/>
        <end position="167"/>
    </location>
</feature>
<dbReference type="GO" id="GO:0000166">
    <property type="term" value="F:nucleotide binding"/>
    <property type="evidence" value="ECO:0007669"/>
    <property type="project" value="InterPro"/>
</dbReference>
<gene>
    <name evidence="3" type="ORF">CIPAW_07G109400</name>
</gene>
<dbReference type="PANTHER" id="PTHR46368">
    <property type="match status" value="1"/>
</dbReference>
<dbReference type="EMBL" id="CM031815">
    <property type="protein sequence ID" value="KAG6647887.1"/>
    <property type="molecule type" value="Genomic_DNA"/>
</dbReference>
<dbReference type="PANTHER" id="PTHR46368:SF5">
    <property type="entry name" value="NAD(P)-BINDING ROSSMANN-FOLD SUPERFAMILY PROTEIN"/>
    <property type="match status" value="1"/>
</dbReference>
<dbReference type="AlphaFoldDB" id="A0A8T1Q1Z1"/>
<comment type="caution">
    <text evidence="3">The sequence shown here is derived from an EMBL/GenBank/DDBJ whole genome shotgun (WGS) entry which is preliminary data.</text>
</comment>
<feature type="region of interest" description="Disordered" evidence="1">
    <location>
        <begin position="141"/>
        <end position="174"/>
    </location>
</feature>
<dbReference type="Proteomes" id="UP000811609">
    <property type="component" value="Chromosome 7"/>
</dbReference>
<sequence>MAENPVRFGIIGCADIAKKVDRSTDLAPNAVFHAISSRSIEKARNFAVTNGLPEAVNIYESYDQVLDDPCVDAVYVPLPTSLHVHWVVLAERKKNHLLLKKKKKKKKSTAFDVAKLDRILQACQSNVVQFMDGSMWLHELSEPEDEEEEVRDDDGGIREVDNQDRTSARSLPSTLPAALEPRSHVPVLVFVG</sequence>
<organism evidence="3 4">
    <name type="scientific">Carya illinoinensis</name>
    <name type="common">Pecan</name>
    <dbReference type="NCBI Taxonomy" id="32201"/>
    <lineage>
        <taxon>Eukaryota</taxon>
        <taxon>Viridiplantae</taxon>
        <taxon>Streptophyta</taxon>
        <taxon>Embryophyta</taxon>
        <taxon>Tracheophyta</taxon>
        <taxon>Spermatophyta</taxon>
        <taxon>Magnoliopsida</taxon>
        <taxon>eudicotyledons</taxon>
        <taxon>Gunneridae</taxon>
        <taxon>Pentapetalae</taxon>
        <taxon>rosids</taxon>
        <taxon>fabids</taxon>
        <taxon>Fagales</taxon>
        <taxon>Juglandaceae</taxon>
        <taxon>Carya</taxon>
    </lineage>
</organism>
<evidence type="ECO:0000313" key="4">
    <source>
        <dbReference type="Proteomes" id="UP000811609"/>
    </source>
</evidence>
<keyword evidence="4" id="KW-1185">Reference proteome</keyword>
<protein>
    <recommendedName>
        <fullName evidence="2">Gfo/Idh/MocA-like oxidoreductase N-terminal domain-containing protein</fullName>
    </recommendedName>
</protein>
<proteinExistence type="predicted"/>
<feature type="domain" description="Gfo/Idh/MocA-like oxidoreductase N-terminal" evidence="2">
    <location>
        <begin position="6"/>
        <end position="101"/>
    </location>
</feature>
<evidence type="ECO:0000256" key="1">
    <source>
        <dbReference type="SAM" id="MobiDB-lite"/>
    </source>
</evidence>
<dbReference type="Pfam" id="PF01408">
    <property type="entry name" value="GFO_IDH_MocA"/>
    <property type="match status" value="1"/>
</dbReference>
<dbReference type="InterPro" id="IPR000683">
    <property type="entry name" value="Gfo/Idh/MocA-like_OxRdtase_N"/>
</dbReference>
<evidence type="ECO:0000313" key="3">
    <source>
        <dbReference type="EMBL" id="KAG6647887.1"/>
    </source>
</evidence>